<evidence type="ECO:0000259" key="2">
    <source>
        <dbReference type="PROSITE" id="PS50943"/>
    </source>
</evidence>
<dbReference type="InterPro" id="IPR001387">
    <property type="entry name" value="Cro/C1-type_HTH"/>
</dbReference>
<gene>
    <name evidence="3" type="ORF">DDV21_001050</name>
    <name evidence="4" type="ORF">DDV22_08385</name>
    <name evidence="5" type="ORF">DDV23_08225</name>
</gene>
<reference evidence="4 8" key="1">
    <citation type="submission" date="2018-08" db="EMBL/GenBank/DDBJ databases">
        <title>Draft genome of Streptococcus sp .nov. Z2.</title>
        <authorList>
            <person name="Tian Z."/>
        </authorList>
    </citation>
    <scope>NUCLEOTIDE SEQUENCE [LARGE SCALE GENOMIC DNA]</scope>
    <source>
        <strain evidence="4 8">Z2</strain>
    </source>
</reference>
<dbReference type="Proteomes" id="UP000264056">
    <property type="component" value="Unassembled WGS sequence"/>
</dbReference>
<evidence type="ECO:0000313" key="6">
    <source>
        <dbReference type="Proteomes" id="UP000246115"/>
    </source>
</evidence>
<keyword evidence="1" id="KW-0238">DNA-binding</keyword>
<evidence type="ECO:0000313" key="4">
    <source>
        <dbReference type="EMBL" id="RFU50480.1"/>
    </source>
</evidence>
<reference evidence="5 7" key="2">
    <citation type="submission" date="2018-08" db="EMBL/GenBank/DDBJ databases">
        <title>Draft genome of Streptococcus sp. nov. Z1.</title>
        <authorList>
            <person name="Tian Z."/>
        </authorList>
    </citation>
    <scope>NUCLEOTIDE SEQUENCE [LARGE SCALE GENOMIC DNA]</scope>
    <source>
        <strain evidence="5">Z1</strain>
        <strain evidence="7">Z1(2018)</strain>
    </source>
</reference>
<reference evidence="3" key="4">
    <citation type="journal article" date="2019" name="Int. J. Syst. Evol. Microbiol.">
        <title>Streptococcus chenjunshii sp. nov. isolated from feces of Tibetan antelopes.</title>
        <authorList>
            <person name="Tian Z."/>
            <person name="Lu S."/>
            <person name="Jin D."/>
            <person name="Yang J."/>
            <person name="Pu J."/>
            <person name="Lai X.H."/>
            <person name="Bai X.N."/>
            <person name="Wu X.M."/>
            <person name="Li J."/>
            <person name="Wang S."/>
            <person name="Xu J."/>
        </authorList>
    </citation>
    <scope>NUCLEOTIDE SEQUENCE</scope>
    <source>
        <strain evidence="3">Z15</strain>
    </source>
</reference>
<dbReference type="PANTHER" id="PTHR46558">
    <property type="entry name" value="TRACRIPTIONAL REGULATORY PROTEIN-RELATED-RELATED"/>
    <property type="match status" value="1"/>
</dbReference>
<name>A0A372KMA7_9STRE</name>
<dbReference type="PANTHER" id="PTHR46558:SF14">
    <property type="entry name" value="HTH-TYPE TRANSCRIPTIONAL REGULATOR ANSR"/>
    <property type="match status" value="1"/>
</dbReference>
<dbReference type="AlphaFoldDB" id="A0A372KMA7"/>
<proteinExistence type="predicted"/>
<dbReference type="PROSITE" id="PS50943">
    <property type="entry name" value="HTH_CROC1"/>
    <property type="match status" value="1"/>
</dbReference>
<accession>A0A346N9R3</accession>
<evidence type="ECO:0000313" key="5">
    <source>
        <dbReference type="EMBL" id="RFU52708.1"/>
    </source>
</evidence>
<dbReference type="SUPFAM" id="SSF47413">
    <property type="entry name" value="lambda repressor-like DNA-binding domains"/>
    <property type="match status" value="1"/>
</dbReference>
<dbReference type="GO" id="GO:0003677">
    <property type="term" value="F:DNA binding"/>
    <property type="evidence" value="ECO:0007669"/>
    <property type="project" value="UniProtKB-KW"/>
</dbReference>
<dbReference type="InterPro" id="IPR010982">
    <property type="entry name" value="Lambda_DNA-bd_dom_sf"/>
</dbReference>
<evidence type="ECO:0000313" key="7">
    <source>
        <dbReference type="Proteomes" id="UP000262901"/>
    </source>
</evidence>
<evidence type="ECO:0000313" key="8">
    <source>
        <dbReference type="Proteomes" id="UP000264056"/>
    </source>
</evidence>
<dbReference type="Proteomes" id="UP000262901">
    <property type="component" value="Unassembled WGS sequence"/>
</dbReference>
<dbReference type="EMBL" id="QVQY01000025">
    <property type="protein sequence ID" value="RFU50480.1"/>
    <property type="molecule type" value="Genomic_DNA"/>
</dbReference>
<sequence length="119" mass="13840">MFPERLKVLRKEAGLTQKQIAEKLNMSQPAYLSWEKGKREPSAKTLEKFATFFNVSTDYLLGKTDDKRTPEKILEDDIDESLDRSVAYNGNPISDHDRAVIKEFLKNYFDNKPPKDKEK</sequence>
<dbReference type="Pfam" id="PF01381">
    <property type="entry name" value="HTH_3"/>
    <property type="match status" value="1"/>
</dbReference>
<evidence type="ECO:0000313" key="3">
    <source>
        <dbReference type="EMBL" id="AXQ77758.1"/>
    </source>
</evidence>
<dbReference type="EMBL" id="QVQZ01000021">
    <property type="protein sequence ID" value="RFU52708.1"/>
    <property type="molecule type" value="Genomic_DNA"/>
</dbReference>
<dbReference type="KEGG" id="schj:DDV21_001050"/>
<organism evidence="5 7">
    <name type="scientific">Streptococcus chenjunshii</name>
    <dbReference type="NCBI Taxonomy" id="2173853"/>
    <lineage>
        <taxon>Bacteria</taxon>
        <taxon>Bacillati</taxon>
        <taxon>Bacillota</taxon>
        <taxon>Bacilli</taxon>
        <taxon>Lactobacillales</taxon>
        <taxon>Streptococcaceae</taxon>
        <taxon>Streptococcus</taxon>
    </lineage>
</organism>
<evidence type="ECO:0000256" key="1">
    <source>
        <dbReference type="ARBA" id="ARBA00023125"/>
    </source>
</evidence>
<feature type="domain" description="HTH cro/C1-type" evidence="2">
    <location>
        <begin position="6"/>
        <end position="60"/>
    </location>
</feature>
<dbReference type="Gene3D" id="1.10.260.40">
    <property type="entry name" value="lambda repressor-like DNA-binding domains"/>
    <property type="match status" value="1"/>
</dbReference>
<dbReference type="SMART" id="SM00530">
    <property type="entry name" value="HTH_XRE"/>
    <property type="match status" value="1"/>
</dbReference>
<reference evidence="6" key="3">
    <citation type="submission" date="2018-08" db="EMBL/GenBank/DDBJ databases">
        <title>Streptococcus chenjunshii sp. nov., isolated from stools sample of the Tibetan antelope in the Qinghai-Tibet plateau, China.</title>
        <authorList>
            <person name="Tian Z."/>
        </authorList>
    </citation>
    <scope>NUCLEOTIDE SEQUENCE [LARGE SCALE GENOMIC DNA]</scope>
    <source>
        <strain evidence="6">Z15</strain>
    </source>
</reference>
<protein>
    <submittedName>
        <fullName evidence="5">XRE family transcriptional regulator</fullName>
    </submittedName>
</protein>
<dbReference type="Proteomes" id="UP000246115">
    <property type="component" value="Chromosome"/>
</dbReference>
<accession>A0A372KMA7</accession>
<dbReference type="OrthoDB" id="9805856at2"/>
<dbReference type="EMBL" id="CP031733">
    <property type="protein sequence ID" value="AXQ77758.1"/>
    <property type="molecule type" value="Genomic_DNA"/>
</dbReference>
<dbReference type="RefSeq" id="WP_116878618.1">
    <property type="nucleotide sequence ID" value="NZ_CP031733.1"/>
</dbReference>
<keyword evidence="8" id="KW-1185">Reference proteome</keyword>
<dbReference type="CDD" id="cd00093">
    <property type="entry name" value="HTH_XRE"/>
    <property type="match status" value="1"/>
</dbReference>